<keyword evidence="1" id="KW-0175">Coiled coil</keyword>
<accession>A0ABR1SHC2</accession>
<evidence type="ECO:0000256" key="1">
    <source>
        <dbReference type="SAM" id="Coils"/>
    </source>
</evidence>
<evidence type="ECO:0000313" key="3">
    <source>
        <dbReference type="Proteomes" id="UP001396898"/>
    </source>
</evidence>
<gene>
    <name evidence="2" type="ORF">PG991_003104</name>
</gene>
<reference evidence="2 3" key="1">
    <citation type="submission" date="2023-01" db="EMBL/GenBank/DDBJ databases">
        <title>Analysis of 21 Apiospora genomes using comparative genomics revels a genus with tremendous synthesis potential of carbohydrate active enzymes and secondary metabolites.</title>
        <authorList>
            <person name="Sorensen T."/>
        </authorList>
    </citation>
    <scope>NUCLEOTIDE SEQUENCE [LARGE SCALE GENOMIC DNA]</scope>
    <source>
        <strain evidence="2 3">CBS 20057</strain>
    </source>
</reference>
<evidence type="ECO:0000313" key="2">
    <source>
        <dbReference type="EMBL" id="KAK8033706.1"/>
    </source>
</evidence>
<comment type="caution">
    <text evidence="2">The sequence shown here is derived from an EMBL/GenBank/DDBJ whole genome shotgun (WGS) entry which is preliminary data.</text>
</comment>
<feature type="coiled-coil region" evidence="1">
    <location>
        <begin position="7"/>
        <end position="120"/>
    </location>
</feature>
<dbReference type="Proteomes" id="UP001396898">
    <property type="component" value="Unassembled WGS sequence"/>
</dbReference>
<proteinExistence type="predicted"/>
<name>A0ABR1SHC2_9PEZI</name>
<organism evidence="2 3">
    <name type="scientific">Apiospora marii</name>
    <dbReference type="NCBI Taxonomy" id="335849"/>
    <lineage>
        <taxon>Eukaryota</taxon>
        <taxon>Fungi</taxon>
        <taxon>Dikarya</taxon>
        <taxon>Ascomycota</taxon>
        <taxon>Pezizomycotina</taxon>
        <taxon>Sordariomycetes</taxon>
        <taxon>Xylariomycetidae</taxon>
        <taxon>Amphisphaeriales</taxon>
        <taxon>Apiosporaceae</taxon>
        <taxon>Apiospora</taxon>
    </lineage>
</organism>
<protein>
    <submittedName>
        <fullName evidence="2">Uncharacterized protein</fullName>
    </submittedName>
</protein>
<dbReference type="EMBL" id="JAQQWI010000006">
    <property type="protein sequence ID" value="KAK8033706.1"/>
    <property type="molecule type" value="Genomic_DNA"/>
</dbReference>
<sequence>MSAPNPTTDLDAELRDLRRENDTLRQSLLDEQNNRLLMEQQADDQERQIWELEQQLQEETEEHEWQERQAALMFSEEVQRVVDKKLDSIEKRVEAIAEESVALKEECDILHRDRRQLRAENYRLYRYLFALREENIRLEASQPGAFRRIRNQTH</sequence>
<keyword evidence="3" id="KW-1185">Reference proteome</keyword>